<reference evidence="1 2" key="1">
    <citation type="journal article" date="2013" name="PLoS Genet.">
        <title>Distinctive expansion of potential virulence genes in the genome of the oomycete fish pathogen Saprolegnia parasitica.</title>
        <authorList>
            <person name="Jiang R.H."/>
            <person name="de Bruijn I."/>
            <person name="Haas B.J."/>
            <person name="Belmonte R."/>
            <person name="Lobach L."/>
            <person name="Christie J."/>
            <person name="van den Ackerveken G."/>
            <person name="Bottin A."/>
            <person name="Bulone V."/>
            <person name="Diaz-Moreno S.M."/>
            <person name="Dumas B."/>
            <person name="Fan L."/>
            <person name="Gaulin E."/>
            <person name="Govers F."/>
            <person name="Grenville-Briggs L.J."/>
            <person name="Horner N.R."/>
            <person name="Levin J.Z."/>
            <person name="Mammella M."/>
            <person name="Meijer H.J."/>
            <person name="Morris P."/>
            <person name="Nusbaum C."/>
            <person name="Oome S."/>
            <person name="Phillips A.J."/>
            <person name="van Rooyen D."/>
            <person name="Rzeszutek E."/>
            <person name="Saraiva M."/>
            <person name="Secombes C.J."/>
            <person name="Seidl M.F."/>
            <person name="Snel B."/>
            <person name="Stassen J.H."/>
            <person name="Sykes S."/>
            <person name="Tripathy S."/>
            <person name="van den Berg H."/>
            <person name="Vega-Arreguin J.C."/>
            <person name="Wawra S."/>
            <person name="Young S.K."/>
            <person name="Zeng Q."/>
            <person name="Dieguez-Uribeondo J."/>
            <person name="Russ C."/>
            <person name="Tyler B.M."/>
            <person name="van West P."/>
        </authorList>
    </citation>
    <scope>NUCLEOTIDE SEQUENCE [LARGE SCALE GENOMIC DNA]</scope>
    <source>
        <strain evidence="1 2">CBS 223.65</strain>
    </source>
</reference>
<keyword evidence="2" id="KW-1185">Reference proteome</keyword>
<dbReference type="RefSeq" id="XP_012196480.1">
    <property type="nucleotide sequence ID" value="XM_012341090.1"/>
</dbReference>
<dbReference type="KEGG" id="spar:SPRG_02518"/>
<evidence type="ECO:0000313" key="1">
    <source>
        <dbReference type="EMBL" id="KDO32825.1"/>
    </source>
</evidence>
<evidence type="ECO:0000313" key="2">
    <source>
        <dbReference type="Proteomes" id="UP000030745"/>
    </source>
</evidence>
<proteinExistence type="predicted"/>
<dbReference type="GeneID" id="24125069"/>
<dbReference type="EMBL" id="KK583194">
    <property type="protein sequence ID" value="KDO32825.1"/>
    <property type="molecule type" value="Genomic_DNA"/>
</dbReference>
<dbReference type="VEuPathDB" id="FungiDB:SPRG_02518"/>
<protein>
    <submittedName>
        <fullName evidence="1">Uncharacterized protein</fullName>
    </submittedName>
</protein>
<dbReference type="OrthoDB" id="10575556at2759"/>
<name>A0A067CU97_SAPPC</name>
<gene>
    <name evidence="1" type="ORF">SPRG_02518</name>
</gene>
<dbReference type="AlphaFoldDB" id="A0A067CU97"/>
<sequence length="67" mass="7418">MLGKIVGEAKLDITFNEAYLLAVQDATTSSPTTRKASKPSTIMAWLRECLELGGFKQDGRGMRKRDN</sequence>
<organism evidence="1 2">
    <name type="scientific">Saprolegnia parasitica (strain CBS 223.65)</name>
    <dbReference type="NCBI Taxonomy" id="695850"/>
    <lineage>
        <taxon>Eukaryota</taxon>
        <taxon>Sar</taxon>
        <taxon>Stramenopiles</taxon>
        <taxon>Oomycota</taxon>
        <taxon>Saprolegniomycetes</taxon>
        <taxon>Saprolegniales</taxon>
        <taxon>Saprolegniaceae</taxon>
        <taxon>Saprolegnia</taxon>
    </lineage>
</organism>
<accession>A0A067CU97</accession>
<dbReference type="Proteomes" id="UP000030745">
    <property type="component" value="Unassembled WGS sequence"/>
</dbReference>